<dbReference type="GO" id="GO:0016887">
    <property type="term" value="F:ATP hydrolysis activity"/>
    <property type="evidence" value="ECO:0007669"/>
    <property type="project" value="InterPro"/>
</dbReference>
<dbReference type="EMBL" id="PEBI01000001">
    <property type="protein sequence ID" value="PJM74066.1"/>
    <property type="molecule type" value="Genomic_DNA"/>
</dbReference>
<dbReference type="AlphaFoldDB" id="A0A2M9HB70"/>
<organism evidence="2 3">
    <name type="scientific">Bifidobacterium primatium</name>
    <dbReference type="NCBI Taxonomy" id="2045438"/>
    <lineage>
        <taxon>Bacteria</taxon>
        <taxon>Bacillati</taxon>
        <taxon>Actinomycetota</taxon>
        <taxon>Actinomycetes</taxon>
        <taxon>Bifidobacteriales</taxon>
        <taxon>Bifidobacteriaceae</taxon>
        <taxon>Bifidobacterium</taxon>
    </lineage>
</organism>
<dbReference type="Pfam" id="PF13304">
    <property type="entry name" value="AAA_21"/>
    <property type="match status" value="1"/>
</dbReference>
<reference evidence="2 3" key="1">
    <citation type="submission" date="2017-10" db="EMBL/GenBank/DDBJ databases">
        <title>Draft genome sequences of strains TRE 1, TRE 9, TRE H and TRI 7, isolated from tamarins, belonging to four potential novel Bifidobacterium species.</title>
        <authorList>
            <person name="Mattarelli P."/>
            <person name="Modesto M."/>
            <person name="Puglisi E."/>
            <person name="Morelli L."/>
            <person name="Spezio C."/>
            <person name="Bonetti A."/>
            <person name="Sandri C."/>
        </authorList>
    </citation>
    <scope>NUCLEOTIDE SEQUENCE [LARGE SCALE GENOMIC DNA]</scope>
    <source>
        <strain evidence="3">TRE1</strain>
    </source>
</reference>
<dbReference type="SUPFAM" id="SSF52540">
    <property type="entry name" value="P-loop containing nucleoside triphosphate hydrolases"/>
    <property type="match status" value="1"/>
</dbReference>
<dbReference type="InterPro" id="IPR003959">
    <property type="entry name" value="ATPase_AAA_core"/>
</dbReference>
<evidence type="ECO:0000259" key="1">
    <source>
        <dbReference type="Pfam" id="PF13304"/>
    </source>
</evidence>
<dbReference type="Gene3D" id="3.40.50.300">
    <property type="entry name" value="P-loop containing nucleotide triphosphate hydrolases"/>
    <property type="match status" value="1"/>
</dbReference>
<sequence length="422" mass="47542">MNIFVGNNNCGKTTVFHAVSFIESGGDPDVLLTQGEDGDVSVELEFRGSDIPSVISSSENLKKYEGYICQDSDGYFLRVMRSSREEDIVQNKKHRSLSIRNVRIYNPETKQFENPTGIDKTISALFDAQYVWADTNNDDFHDFGKTKIIGRLISDVTNSFKDSDTWGKFEEAHRHAFGPNENGSIATLLKPIEQRIESILGEQYGQVGVTFNFGLPQLDTFFKTGHVDLADNGITTDSSLKGTGLQRALALALIQVYAGVDVSEAGASGKPFLFFLDEPETFLHPTAQDRLLTALDRLSAHSQIFLTTHSPYLLRHFDAQKHCLYVFSHEGRSSKFLCGDRLNRFAGISPTWGEINYFAFNVVSVEFHNELFGALMTLLKKRGYVTGTIASVDNYLVEQHNFERKYERFDDRNFKVDSNNKK</sequence>
<comment type="caution">
    <text evidence="2">The sequence shown here is derived from an EMBL/GenBank/DDBJ whole genome shotgun (WGS) entry which is preliminary data.</text>
</comment>
<proteinExistence type="predicted"/>
<protein>
    <submittedName>
        <fullName evidence="2">Recombinase RecF</fullName>
    </submittedName>
</protein>
<dbReference type="InterPro" id="IPR027417">
    <property type="entry name" value="P-loop_NTPase"/>
</dbReference>
<dbReference type="PANTHER" id="PTHR43581">
    <property type="entry name" value="ATP/GTP PHOSPHATASE"/>
    <property type="match status" value="1"/>
</dbReference>
<dbReference type="InterPro" id="IPR051396">
    <property type="entry name" value="Bact_Antivir_Def_Nuclease"/>
</dbReference>
<name>A0A2M9HB70_9BIFI</name>
<gene>
    <name evidence="2" type="ORF">CS006_02675</name>
</gene>
<dbReference type="GO" id="GO:0005524">
    <property type="term" value="F:ATP binding"/>
    <property type="evidence" value="ECO:0007669"/>
    <property type="project" value="InterPro"/>
</dbReference>
<dbReference type="Proteomes" id="UP000229095">
    <property type="component" value="Unassembled WGS sequence"/>
</dbReference>
<dbReference type="PANTHER" id="PTHR43581:SF2">
    <property type="entry name" value="EXCINUCLEASE ATPASE SUBUNIT"/>
    <property type="match status" value="1"/>
</dbReference>
<evidence type="ECO:0000313" key="3">
    <source>
        <dbReference type="Proteomes" id="UP000229095"/>
    </source>
</evidence>
<evidence type="ECO:0000313" key="2">
    <source>
        <dbReference type="EMBL" id="PJM74066.1"/>
    </source>
</evidence>
<dbReference type="OrthoDB" id="3237462at2"/>
<keyword evidence="3" id="KW-1185">Reference proteome</keyword>
<feature type="domain" description="ATPase AAA-type core" evidence="1">
    <location>
        <begin position="1"/>
        <end position="314"/>
    </location>
</feature>
<accession>A0A2M9HB70</accession>